<evidence type="ECO:0000313" key="6">
    <source>
        <dbReference type="Proteomes" id="UP001187192"/>
    </source>
</evidence>
<dbReference type="PANTHER" id="PTHR24286:SF159">
    <property type="entry name" value="CYTOCHROME P450, FAMILY 724, SUBFAMILY A, POLYPEPTIDE 1"/>
    <property type="match status" value="1"/>
</dbReference>
<dbReference type="GO" id="GO:0004497">
    <property type="term" value="F:monooxygenase activity"/>
    <property type="evidence" value="ECO:0007669"/>
    <property type="project" value="InterPro"/>
</dbReference>
<feature type="transmembrane region" description="Helical" evidence="4">
    <location>
        <begin position="6"/>
        <end position="24"/>
    </location>
</feature>
<keyword evidence="4" id="KW-0472">Membrane</keyword>
<dbReference type="Pfam" id="PF00067">
    <property type="entry name" value="p450"/>
    <property type="match status" value="1"/>
</dbReference>
<dbReference type="GO" id="GO:0005506">
    <property type="term" value="F:iron ion binding"/>
    <property type="evidence" value="ECO:0007669"/>
    <property type="project" value="InterPro"/>
</dbReference>
<dbReference type="EMBL" id="BTGU01000014">
    <property type="protein sequence ID" value="GMN42632.1"/>
    <property type="molecule type" value="Genomic_DNA"/>
</dbReference>
<dbReference type="GO" id="GO:0016132">
    <property type="term" value="P:brassinosteroid biosynthetic process"/>
    <property type="evidence" value="ECO:0007669"/>
    <property type="project" value="TreeGrafter"/>
</dbReference>
<organism evidence="5 6">
    <name type="scientific">Ficus carica</name>
    <name type="common">Common fig</name>
    <dbReference type="NCBI Taxonomy" id="3494"/>
    <lineage>
        <taxon>Eukaryota</taxon>
        <taxon>Viridiplantae</taxon>
        <taxon>Streptophyta</taxon>
        <taxon>Embryophyta</taxon>
        <taxon>Tracheophyta</taxon>
        <taxon>Spermatophyta</taxon>
        <taxon>Magnoliopsida</taxon>
        <taxon>eudicotyledons</taxon>
        <taxon>Gunneridae</taxon>
        <taxon>Pentapetalae</taxon>
        <taxon>rosids</taxon>
        <taxon>fabids</taxon>
        <taxon>Rosales</taxon>
        <taxon>Moraceae</taxon>
        <taxon>Ficeae</taxon>
        <taxon>Ficus</taxon>
    </lineage>
</organism>
<dbReference type="GO" id="GO:0016125">
    <property type="term" value="P:sterol metabolic process"/>
    <property type="evidence" value="ECO:0007669"/>
    <property type="project" value="TreeGrafter"/>
</dbReference>
<comment type="similarity">
    <text evidence="1">Belongs to the cytochrome P450 family.</text>
</comment>
<comment type="caution">
    <text evidence="5">The sequence shown here is derived from an EMBL/GenBank/DDBJ whole genome shotgun (WGS) entry which is preliminary data.</text>
</comment>
<sequence>MFGHFTTTLFALLLGLITFAYFVLKKLFVKQEPQYGHNLPNGNMGWLPFLGETLAFLKPHSSNSLGSFLQNRCFWYGKVFKSHLFGSPAIVSCDLELNMFILQNEDKLFQTSYPKAIHGILGKNSLLLVSGDLHKKLRNVIVSFISSSKSKSNFLHCVEKLLNSMFESWNHRKEVAFFKEAKTFTLSLMVKHLLNIEPGEPQASQILEDFETYMKGFVSLPIYIPGTSYFKAVKARERLASKVREIMKERVVLKGKVGAGFSDIDGDQIEEEEEEDFLDVILEKKNLSEEEKMSIVLDILLGGYETTATLMALIVYFIGHAPDVFQKLKEEHQSIRESKKEKEPLNWEDYKKMEFTYHRFSSPQDGKFFQSSPVYILMNLFMGNPTNLTLGDGPWKIKADDLPLAYPYVEFRRGLMLEIEPANKDHHANVS</sequence>
<name>A0AA87ZXY0_FICCA</name>
<keyword evidence="6" id="KW-1185">Reference proteome</keyword>
<dbReference type="AlphaFoldDB" id="A0AA87ZXY0"/>
<dbReference type="InterPro" id="IPR001128">
    <property type="entry name" value="Cyt_P450"/>
</dbReference>
<dbReference type="InterPro" id="IPR036396">
    <property type="entry name" value="Cyt_P450_sf"/>
</dbReference>
<evidence type="ECO:0000256" key="2">
    <source>
        <dbReference type="ARBA" id="ARBA00022723"/>
    </source>
</evidence>
<keyword evidence="3" id="KW-0408">Iron</keyword>
<accession>A0AA87ZXY0</accession>
<reference evidence="5" key="1">
    <citation type="submission" date="2023-07" db="EMBL/GenBank/DDBJ databases">
        <title>draft genome sequence of fig (Ficus carica).</title>
        <authorList>
            <person name="Takahashi T."/>
            <person name="Nishimura K."/>
        </authorList>
    </citation>
    <scope>NUCLEOTIDE SEQUENCE</scope>
</reference>
<dbReference type="SUPFAM" id="SSF48264">
    <property type="entry name" value="Cytochrome P450"/>
    <property type="match status" value="1"/>
</dbReference>
<dbReference type="Proteomes" id="UP001187192">
    <property type="component" value="Unassembled WGS sequence"/>
</dbReference>
<evidence type="ECO:0000313" key="5">
    <source>
        <dbReference type="EMBL" id="GMN42632.1"/>
    </source>
</evidence>
<proteinExistence type="inferred from homology"/>
<dbReference type="GO" id="GO:0016705">
    <property type="term" value="F:oxidoreductase activity, acting on paired donors, with incorporation or reduction of molecular oxygen"/>
    <property type="evidence" value="ECO:0007669"/>
    <property type="project" value="InterPro"/>
</dbReference>
<keyword evidence="4" id="KW-1133">Transmembrane helix</keyword>
<dbReference type="GO" id="GO:0020037">
    <property type="term" value="F:heme binding"/>
    <property type="evidence" value="ECO:0007669"/>
    <property type="project" value="InterPro"/>
</dbReference>
<keyword evidence="4" id="KW-0812">Transmembrane</keyword>
<evidence type="ECO:0008006" key="7">
    <source>
        <dbReference type="Google" id="ProtNLM"/>
    </source>
</evidence>
<evidence type="ECO:0000256" key="3">
    <source>
        <dbReference type="ARBA" id="ARBA00023004"/>
    </source>
</evidence>
<evidence type="ECO:0000256" key="4">
    <source>
        <dbReference type="SAM" id="Phobius"/>
    </source>
</evidence>
<protein>
    <recommendedName>
        <fullName evidence="7">Cytochrome P450</fullName>
    </recommendedName>
</protein>
<dbReference type="GO" id="GO:0010268">
    <property type="term" value="P:brassinosteroid homeostasis"/>
    <property type="evidence" value="ECO:0007669"/>
    <property type="project" value="TreeGrafter"/>
</dbReference>
<keyword evidence="2" id="KW-0479">Metal-binding</keyword>
<evidence type="ECO:0000256" key="1">
    <source>
        <dbReference type="ARBA" id="ARBA00010617"/>
    </source>
</evidence>
<dbReference type="Gene3D" id="1.10.630.10">
    <property type="entry name" value="Cytochrome P450"/>
    <property type="match status" value="1"/>
</dbReference>
<dbReference type="PANTHER" id="PTHR24286">
    <property type="entry name" value="CYTOCHROME P450 26"/>
    <property type="match status" value="1"/>
</dbReference>
<gene>
    <name evidence="5" type="ORF">TIFTF001_011845</name>
</gene>